<comment type="catalytic activity">
    <reaction evidence="17">
        <text>L-threonyl-[protein] + ATP = O-phospho-L-threonyl-[protein] + ADP + H(+)</text>
        <dbReference type="Rhea" id="RHEA:46608"/>
        <dbReference type="Rhea" id="RHEA-COMP:11060"/>
        <dbReference type="Rhea" id="RHEA-COMP:11605"/>
        <dbReference type="ChEBI" id="CHEBI:15378"/>
        <dbReference type="ChEBI" id="CHEBI:30013"/>
        <dbReference type="ChEBI" id="CHEBI:30616"/>
        <dbReference type="ChEBI" id="CHEBI:61977"/>
        <dbReference type="ChEBI" id="CHEBI:456216"/>
        <dbReference type="EC" id="2.7.11.1"/>
    </reaction>
</comment>
<dbReference type="PROSITE" id="PS50011">
    <property type="entry name" value="PROTEIN_KINASE_DOM"/>
    <property type="match status" value="1"/>
</dbReference>
<feature type="domain" description="Protein kinase" evidence="20">
    <location>
        <begin position="579"/>
        <end position="878"/>
    </location>
</feature>
<dbReference type="FunFam" id="1.10.510.10:FF:000044">
    <property type="entry name" value="Putative LRR receptor-like serine/threonine-protein kinase"/>
    <property type="match status" value="1"/>
</dbReference>
<evidence type="ECO:0000256" key="5">
    <source>
        <dbReference type="ARBA" id="ARBA00022614"/>
    </source>
</evidence>
<dbReference type="InterPro" id="IPR008271">
    <property type="entry name" value="Ser/Thr_kinase_AS"/>
</dbReference>
<evidence type="ECO:0000256" key="13">
    <source>
        <dbReference type="ARBA" id="ARBA00022989"/>
    </source>
</evidence>
<dbReference type="PROSITE" id="PS00108">
    <property type="entry name" value="PROTEIN_KINASE_ST"/>
    <property type="match status" value="1"/>
</dbReference>
<evidence type="ECO:0000256" key="19">
    <source>
        <dbReference type="SAM" id="Phobius"/>
    </source>
</evidence>
<feature type="transmembrane region" description="Helical" evidence="19">
    <location>
        <begin position="518"/>
        <end position="541"/>
    </location>
</feature>
<keyword evidence="15" id="KW-0675">Receptor</keyword>
<keyword evidence="4" id="KW-0597">Phosphoprotein</keyword>
<dbReference type="SMART" id="SM00220">
    <property type="entry name" value="S_TKc"/>
    <property type="match status" value="1"/>
</dbReference>
<comment type="caution">
    <text evidence="21">The sequence shown here is derived from an EMBL/GenBank/DDBJ whole genome shotgun (WGS) entry which is preliminary data.</text>
</comment>
<keyword evidence="12" id="KW-0067">ATP-binding</keyword>
<sequence length="954" mass="105298">MELLLLTTAFNKLVCLLLFVPLVLDCFSGFGSVAQLLPEEEVQVLETISSSLKNTYWSNISRSSCSGGLDQTFGTRILSNVTCDCSFNNSSVCHVTNIQLKGLNLTGVLPAAFANLSYLQEIDLTRNYINGSIPTTFGQLRITTLSLLANRISGSIPKEIGDIATLEELTLEDNLLGGPLPPNLGSLSSLRRLLLSANNFTGTIPETYGKLRNLTDFRIDGSTLSGKIPDFIGNWTKLDRLDMQGTSLEGPIPSTISELKNLTELRISDLNGSSSGFPKLQEMKIMETLILRNCLIVDSIPGYIGEMASLKTLDLSFNKLTGPIPDIQSENLDYLFLANNLLSGDIPGWILNSKQTSLGARRETFLVLGTHDLPKDFCELMTLVTCADHSLFINCGGKEVNFEGHEYEEDLTTTGPSYFLANSERWAYSSTGLFMGNDVANYIATSTSNVTGAEIYGTARLAPTSVKYYGLCMRKGSYRVRLHFAEIMYSDDMTFSSLGSRIFDVSIQVNFNVDTGKLSVGAVIGIVIASFVVLALILYVLRMKGYLGGENIEDKELRGLDLQTGYFSLRQIKAATGNFDSANKIGEGGFGPVYKGTLSDGAVIAVKQLSAKSKQGNREFVNEIGMISALQHTNLVKLYGCCIEGNQLLLVYEYLENNSLARALFGREEERLNLDWPTRNKICLGIAKGLAYLHEESRLKIVHRDIKATNVLLDKDLNAKISDFGLAKLDEGENTHISTRIAGTIGYMAPEYAMRGYLTDKADVYSFGVVALEIVSGKSNTNYKPKEEFVYLLDWYYKITNVSFSSLLHGSKAYVLQEQGNLLELVDPRLGSNYNEKEAMRMLNLALLCTNPSPTLRPSMSSVVSMLEGKIPVQAPLIKRRSMDEDLRFKAFERLTQDSQTQFSTYSQDSQAERSMSRDGPWIDSSFSIQSKDELADSSSTKHILLDLDDVNLK</sequence>
<evidence type="ECO:0000256" key="12">
    <source>
        <dbReference type="ARBA" id="ARBA00022840"/>
    </source>
</evidence>
<gene>
    <name evidence="21" type="ORF">RJ640_004292</name>
</gene>
<evidence type="ECO:0000256" key="4">
    <source>
        <dbReference type="ARBA" id="ARBA00022553"/>
    </source>
</evidence>
<evidence type="ECO:0000256" key="8">
    <source>
        <dbReference type="ARBA" id="ARBA00022729"/>
    </source>
</evidence>
<protein>
    <recommendedName>
        <fullName evidence="2">non-specific serine/threonine protein kinase</fullName>
        <ecNumber evidence="2">2.7.11.1</ecNumber>
    </recommendedName>
</protein>
<evidence type="ECO:0000313" key="22">
    <source>
        <dbReference type="Proteomes" id="UP001187471"/>
    </source>
</evidence>
<evidence type="ECO:0000256" key="7">
    <source>
        <dbReference type="ARBA" id="ARBA00022692"/>
    </source>
</evidence>
<dbReference type="PANTHER" id="PTHR48006">
    <property type="entry name" value="LEUCINE-RICH REPEAT-CONTAINING PROTEIN DDB_G0281931-RELATED"/>
    <property type="match status" value="1"/>
</dbReference>
<proteinExistence type="predicted"/>
<keyword evidence="22" id="KW-1185">Reference proteome</keyword>
<evidence type="ECO:0000256" key="6">
    <source>
        <dbReference type="ARBA" id="ARBA00022679"/>
    </source>
</evidence>
<dbReference type="InterPro" id="IPR051824">
    <property type="entry name" value="LRR_Rcpt-Like_S/T_Kinase"/>
</dbReference>
<comment type="subcellular location">
    <subcellularLocation>
        <location evidence="1">Membrane</location>
        <topology evidence="1">Single-pass type I membrane protein</topology>
    </subcellularLocation>
</comment>
<dbReference type="PROSITE" id="PS51450">
    <property type="entry name" value="LRR"/>
    <property type="match status" value="1"/>
</dbReference>
<evidence type="ECO:0000256" key="14">
    <source>
        <dbReference type="ARBA" id="ARBA00023136"/>
    </source>
</evidence>
<evidence type="ECO:0000259" key="20">
    <source>
        <dbReference type="PROSITE" id="PS50011"/>
    </source>
</evidence>
<dbReference type="GO" id="GO:0005524">
    <property type="term" value="F:ATP binding"/>
    <property type="evidence" value="ECO:0007669"/>
    <property type="project" value="UniProtKB-KW"/>
</dbReference>
<dbReference type="Pfam" id="PF13855">
    <property type="entry name" value="LRR_8"/>
    <property type="match status" value="1"/>
</dbReference>
<dbReference type="EMBL" id="JAVXUO010001051">
    <property type="protein sequence ID" value="KAK2986542.1"/>
    <property type="molecule type" value="Genomic_DNA"/>
</dbReference>
<dbReference type="Gene3D" id="3.80.10.10">
    <property type="entry name" value="Ribonuclease Inhibitor"/>
    <property type="match status" value="3"/>
</dbReference>
<dbReference type="AlphaFoldDB" id="A0AA88RCY6"/>
<dbReference type="InterPro" id="IPR011009">
    <property type="entry name" value="Kinase-like_dom_sf"/>
</dbReference>
<dbReference type="Gene3D" id="1.10.510.10">
    <property type="entry name" value="Transferase(Phosphotransferase) domain 1"/>
    <property type="match status" value="1"/>
</dbReference>
<evidence type="ECO:0000256" key="16">
    <source>
        <dbReference type="ARBA" id="ARBA00023180"/>
    </source>
</evidence>
<dbReference type="InterPro" id="IPR021720">
    <property type="entry name" value="Malectin_dom"/>
</dbReference>
<keyword evidence="3" id="KW-0723">Serine/threonine-protein kinase</keyword>
<evidence type="ECO:0000256" key="17">
    <source>
        <dbReference type="ARBA" id="ARBA00047899"/>
    </source>
</evidence>
<dbReference type="Gene3D" id="3.30.200.20">
    <property type="entry name" value="Phosphorylase Kinase, domain 1"/>
    <property type="match status" value="1"/>
</dbReference>
<dbReference type="EC" id="2.7.11.1" evidence="2"/>
<accession>A0AA88RCY6</accession>
<dbReference type="Pfam" id="PF11721">
    <property type="entry name" value="Malectin"/>
    <property type="match status" value="1"/>
</dbReference>
<dbReference type="Pfam" id="PF00560">
    <property type="entry name" value="LRR_1"/>
    <property type="match status" value="2"/>
</dbReference>
<keyword evidence="6" id="KW-0808">Transferase</keyword>
<dbReference type="FunFam" id="3.30.200.20:FF:000217">
    <property type="entry name" value="probable LRR receptor-like serine/threonine-protein kinase At1g53430"/>
    <property type="match status" value="1"/>
</dbReference>
<dbReference type="FunFam" id="3.80.10.10:FF:001022">
    <property type="entry name" value="Probable LRR receptor-like serine/threonine-protein kinase At1g53420"/>
    <property type="match status" value="1"/>
</dbReference>
<keyword evidence="10" id="KW-0547">Nucleotide-binding</keyword>
<dbReference type="InterPro" id="IPR001245">
    <property type="entry name" value="Ser-Thr/Tyr_kinase_cat_dom"/>
</dbReference>
<dbReference type="Proteomes" id="UP001187471">
    <property type="component" value="Unassembled WGS sequence"/>
</dbReference>
<keyword evidence="5" id="KW-0433">Leucine-rich repeat</keyword>
<dbReference type="Pfam" id="PF07714">
    <property type="entry name" value="PK_Tyr_Ser-Thr"/>
    <property type="match status" value="1"/>
</dbReference>
<keyword evidence="7 19" id="KW-0812">Transmembrane</keyword>
<dbReference type="GO" id="GO:0004674">
    <property type="term" value="F:protein serine/threonine kinase activity"/>
    <property type="evidence" value="ECO:0007669"/>
    <property type="project" value="UniProtKB-KW"/>
</dbReference>
<evidence type="ECO:0000256" key="9">
    <source>
        <dbReference type="ARBA" id="ARBA00022737"/>
    </source>
</evidence>
<name>A0AA88RCY6_9ASTE</name>
<keyword evidence="14 19" id="KW-0472">Membrane</keyword>
<keyword evidence="16" id="KW-0325">Glycoprotein</keyword>
<evidence type="ECO:0000256" key="1">
    <source>
        <dbReference type="ARBA" id="ARBA00004479"/>
    </source>
</evidence>
<evidence type="ECO:0000256" key="18">
    <source>
        <dbReference type="ARBA" id="ARBA00048679"/>
    </source>
</evidence>
<keyword evidence="8" id="KW-0732">Signal</keyword>
<evidence type="ECO:0000313" key="21">
    <source>
        <dbReference type="EMBL" id="KAK2986542.1"/>
    </source>
</evidence>
<evidence type="ECO:0000256" key="3">
    <source>
        <dbReference type="ARBA" id="ARBA00022527"/>
    </source>
</evidence>
<keyword evidence="9" id="KW-0677">Repeat</keyword>
<dbReference type="InterPro" id="IPR001611">
    <property type="entry name" value="Leu-rich_rpt"/>
</dbReference>
<dbReference type="InterPro" id="IPR032675">
    <property type="entry name" value="LRR_dom_sf"/>
</dbReference>
<dbReference type="PANTHER" id="PTHR48006:SF60">
    <property type="entry name" value="PROTEIN KINASE DOMAIN-CONTAINING PROTEIN"/>
    <property type="match status" value="1"/>
</dbReference>
<reference evidence="21" key="1">
    <citation type="submission" date="2022-12" db="EMBL/GenBank/DDBJ databases">
        <title>Draft genome assemblies for two species of Escallonia (Escalloniales).</title>
        <authorList>
            <person name="Chanderbali A."/>
            <person name="Dervinis C."/>
            <person name="Anghel I."/>
            <person name="Soltis D."/>
            <person name="Soltis P."/>
            <person name="Zapata F."/>
        </authorList>
    </citation>
    <scope>NUCLEOTIDE SEQUENCE</scope>
    <source>
        <strain evidence="21">UCBG92.1500</strain>
        <tissue evidence="21">Leaf</tissue>
    </source>
</reference>
<dbReference type="InterPro" id="IPR000719">
    <property type="entry name" value="Prot_kinase_dom"/>
</dbReference>
<dbReference type="CDD" id="cd14066">
    <property type="entry name" value="STKc_IRAK"/>
    <property type="match status" value="1"/>
</dbReference>
<dbReference type="Gene3D" id="2.60.120.430">
    <property type="entry name" value="Galactose-binding lectin"/>
    <property type="match status" value="1"/>
</dbReference>
<keyword evidence="13 19" id="KW-1133">Transmembrane helix</keyword>
<organism evidence="21 22">
    <name type="scientific">Escallonia rubra</name>
    <dbReference type="NCBI Taxonomy" id="112253"/>
    <lineage>
        <taxon>Eukaryota</taxon>
        <taxon>Viridiplantae</taxon>
        <taxon>Streptophyta</taxon>
        <taxon>Embryophyta</taxon>
        <taxon>Tracheophyta</taxon>
        <taxon>Spermatophyta</taxon>
        <taxon>Magnoliopsida</taxon>
        <taxon>eudicotyledons</taxon>
        <taxon>Gunneridae</taxon>
        <taxon>Pentapetalae</taxon>
        <taxon>asterids</taxon>
        <taxon>campanulids</taxon>
        <taxon>Escalloniales</taxon>
        <taxon>Escalloniaceae</taxon>
        <taxon>Escallonia</taxon>
    </lineage>
</organism>
<evidence type="ECO:0000256" key="15">
    <source>
        <dbReference type="ARBA" id="ARBA00023170"/>
    </source>
</evidence>
<dbReference type="GO" id="GO:0016020">
    <property type="term" value="C:membrane"/>
    <property type="evidence" value="ECO:0007669"/>
    <property type="project" value="UniProtKB-SubCell"/>
</dbReference>
<evidence type="ECO:0000256" key="2">
    <source>
        <dbReference type="ARBA" id="ARBA00012513"/>
    </source>
</evidence>
<dbReference type="SUPFAM" id="SSF52058">
    <property type="entry name" value="L domain-like"/>
    <property type="match status" value="1"/>
</dbReference>
<evidence type="ECO:0000256" key="11">
    <source>
        <dbReference type="ARBA" id="ARBA00022777"/>
    </source>
</evidence>
<dbReference type="SUPFAM" id="SSF56112">
    <property type="entry name" value="Protein kinase-like (PK-like)"/>
    <property type="match status" value="1"/>
</dbReference>
<comment type="catalytic activity">
    <reaction evidence="18">
        <text>L-seryl-[protein] + ATP = O-phospho-L-seryl-[protein] + ADP + H(+)</text>
        <dbReference type="Rhea" id="RHEA:17989"/>
        <dbReference type="Rhea" id="RHEA-COMP:9863"/>
        <dbReference type="Rhea" id="RHEA-COMP:11604"/>
        <dbReference type="ChEBI" id="CHEBI:15378"/>
        <dbReference type="ChEBI" id="CHEBI:29999"/>
        <dbReference type="ChEBI" id="CHEBI:30616"/>
        <dbReference type="ChEBI" id="CHEBI:83421"/>
        <dbReference type="ChEBI" id="CHEBI:456216"/>
        <dbReference type="EC" id="2.7.11.1"/>
    </reaction>
</comment>
<keyword evidence="11" id="KW-0418">Kinase</keyword>
<evidence type="ECO:0000256" key="10">
    <source>
        <dbReference type="ARBA" id="ARBA00022741"/>
    </source>
</evidence>